<proteinExistence type="predicted"/>
<evidence type="ECO:0000256" key="1">
    <source>
        <dbReference type="SAM" id="SignalP"/>
    </source>
</evidence>
<reference evidence="2 3" key="1">
    <citation type="submission" date="2019-06" db="EMBL/GenBank/DDBJ databases">
        <title>Description of Kitasatospora acidophila sp. nov. isolated from pine grove soil, and reclassification of Streptomyces novaecaesareae to Kitasatospora novaeceasareae comb. nov.</title>
        <authorList>
            <person name="Kim M.J."/>
        </authorList>
    </citation>
    <scope>NUCLEOTIDE SEQUENCE [LARGE SCALE GENOMIC DNA]</scope>
    <source>
        <strain evidence="2 3">MMS16-CNU292</strain>
    </source>
</reference>
<dbReference type="Proteomes" id="UP000319103">
    <property type="component" value="Unassembled WGS sequence"/>
</dbReference>
<dbReference type="AlphaFoldDB" id="A0A540W7C4"/>
<dbReference type="EMBL" id="VIGB01000003">
    <property type="protein sequence ID" value="TQF04909.1"/>
    <property type="molecule type" value="Genomic_DNA"/>
</dbReference>
<feature type="signal peptide" evidence="1">
    <location>
        <begin position="1"/>
        <end position="25"/>
    </location>
</feature>
<protein>
    <recommendedName>
        <fullName evidence="4">Lipoprotein</fullName>
    </recommendedName>
</protein>
<dbReference type="OrthoDB" id="9979511at2"/>
<feature type="chain" id="PRO_5022221580" description="Lipoprotein" evidence="1">
    <location>
        <begin position="26"/>
        <end position="91"/>
    </location>
</feature>
<keyword evidence="1" id="KW-0732">Signal</keyword>
<keyword evidence="3" id="KW-1185">Reference proteome</keyword>
<name>A0A540W7C4_9ACTN</name>
<evidence type="ECO:0000313" key="2">
    <source>
        <dbReference type="EMBL" id="TQF04909.1"/>
    </source>
</evidence>
<dbReference type="RefSeq" id="WP_141635459.1">
    <property type="nucleotide sequence ID" value="NZ_VIGB01000003.1"/>
</dbReference>
<gene>
    <name evidence="2" type="ORF">E6W39_25100</name>
</gene>
<organism evidence="2 3">
    <name type="scientific">Kitasatospora acidiphila</name>
    <dbReference type="NCBI Taxonomy" id="2567942"/>
    <lineage>
        <taxon>Bacteria</taxon>
        <taxon>Bacillati</taxon>
        <taxon>Actinomycetota</taxon>
        <taxon>Actinomycetes</taxon>
        <taxon>Kitasatosporales</taxon>
        <taxon>Streptomycetaceae</taxon>
        <taxon>Kitasatospora</taxon>
    </lineage>
</organism>
<accession>A0A540W7C4</accession>
<dbReference type="PROSITE" id="PS51257">
    <property type="entry name" value="PROKAR_LIPOPROTEIN"/>
    <property type="match status" value="1"/>
</dbReference>
<evidence type="ECO:0000313" key="3">
    <source>
        <dbReference type="Proteomes" id="UP000319103"/>
    </source>
</evidence>
<evidence type="ECO:0008006" key="4">
    <source>
        <dbReference type="Google" id="ProtNLM"/>
    </source>
</evidence>
<comment type="caution">
    <text evidence="2">The sequence shown here is derived from an EMBL/GenBank/DDBJ whole genome shotgun (WGS) entry which is preliminary data.</text>
</comment>
<sequence length="91" mass="9282">MKEMLGRASAVAAGALMMVGLGATAACAHVAVGGIGGGVVSAEDPFEASWGEGFATTGEVHDHWKFFQWSTDEEAGGQGGDLAWIGHHHMG</sequence>